<dbReference type="AlphaFoldDB" id="A0AAD6XSG8"/>
<evidence type="ECO:0000313" key="3">
    <source>
        <dbReference type="Proteomes" id="UP001222325"/>
    </source>
</evidence>
<dbReference type="SUPFAM" id="SSF56112">
    <property type="entry name" value="Protein kinase-like (PK-like)"/>
    <property type="match status" value="1"/>
</dbReference>
<dbReference type="Pfam" id="PF00069">
    <property type="entry name" value="Pkinase"/>
    <property type="match status" value="1"/>
</dbReference>
<dbReference type="PANTHER" id="PTHR44167:SF24">
    <property type="entry name" value="SERINE_THREONINE-PROTEIN KINASE CHK2"/>
    <property type="match status" value="1"/>
</dbReference>
<keyword evidence="3" id="KW-1185">Reference proteome</keyword>
<accession>A0AAD6XSG8</accession>
<dbReference type="GO" id="GO:0005524">
    <property type="term" value="F:ATP binding"/>
    <property type="evidence" value="ECO:0007669"/>
    <property type="project" value="InterPro"/>
</dbReference>
<dbReference type="InterPro" id="IPR000719">
    <property type="entry name" value="Prot_kinase_dom"/>
</dbReference>
<evidence type="ECO:0000259" key="1">
    <source>
        <dbReference type="PROSITE" id="PS50011"/>
    </source>
</evidence>
<dbReference type="PANTHER" id="PTHR44167">
    <property type="entry name" value="OVARIAN-SPECIFIC SERINE/THREONINE-PROTEIN KINASE LOK-RELATED"/>
    <property type="match status" value="1"/>
</dbReference>
<dbReference type="GO" id="GO:0005737">
    <property type="term" value="C:cytoplasm"/>
    <property type="evidence" value="ECO:0007669"/>
    <property type="project" value="TreeGrafter"/>
</dbReference>
<dbReference type="InterPro" id="IPR011009">
    <property type="entry name" value="Kinase-like_dom_sf"/>
</dbReference>
<name>A0AAD6XSG8_9AGAR</name>
<dbReference type="SMART" id="SM00220">
    <property type="entry name" value="S_TKc"/>
    <property type="match status" value="1"/>
</dbReference>
<dbReference type="GO" id="GO:0005634">
    <property type="term" value="C:nucleus"/>
    <property type="evidence" value="ECO:0007669"/>
    <property type="project" value="TreeGrafter"/>
</dbReference>
<dbReference type="PROSITE" id="PS50011">
    <property type="entry name" value="PROTEIN_KINASE_DOM"/>
    <property type="match status" value="1"/>
</dbReference>
<organism evidence="2 3">
    <name type="scientific">Mycena belliarum</name>
    <dbReference type="NCBI Taxonomy" id="1033014"/>
    <lineage>
        <taxon>Eukaryota</taxon>
        <taxon>Fungi</taxon>
        <taxon>Dikarya</taxon>
        <taxon>Basidiomycota</taxon>
        <taxon>Agaricomycotina</taxon>
        <taxon>Agaricomycetes</taxon>
        <taxon>Agaricomycetidae</taxon>
        <taxon>Agaricales</taxon>
        <taxon>Marasmiineae</taxon>
        <taxon>Mycenaceae</taxon>
        <taxon>Mycena</taxon>
    </lineage>
</organism>
<dbReference type="EMBL" id="JARJCN010000019">
    <property type="protein sequence ID" value="KAJ7092069.1"/>
    <property type="molecule type" value="Genomic_DNA"/>
</dbReference>
<comment type="caution">
    <text evidence="2">The sequence shown here is derived from an EMBL/GenBank/DDBJ whole genome shotgun (WGS) entry which is preliminary data.</text>
</comment>
<proteinExistence type="predicted"/>
<gene>
    <name evidence="2" type="ORF">B0H15DRAFT_186154</name>
</gene>
<evidence type="ECO:0000313" key="2">
    <source>
        <dbReference type="EMBL" id="KAJ7092069.1"/>
    </source>
</evidence>
<feature type="domain" description="Protein kinase" evidence="1">
    <location>
        <begin position="61"/>
        <end position="337"/>
    </location>
</feature>
<dbReference type="Gene3D" id="1.10.510.10">
    <property type="entry name" value="Transferase(Phosphotransferase) domain 1"/>
    <property type="match status" value="1"/>
</dbReference>
<dbReference type="GO" id="GO:0044773">
    <property type="term" value="P:mitotic DNA damage checkpoint signaling"/>
    <property type="evidence" value="ECO:0007669"/>
    <property type="project" value="TreeGrafter"/>
</dbReference>
<dbReference type="GO" id="GO:0004674">
    <property type="term" value="F:protein serine/threonine kinase activity"/>
    <property type="evidence" value="ECO:0007669"/>
    <property type="project" value="TreeGrafter"/>
</dbReference>
<reference evidence="2" key="1">
    <citation type="submission" date="2023-03" db="EMBL/GenBank/DDBJ databases">
        <title>Massive genome expansion in bonnet fungi (Mycena s.s.) driven by repeated elements and novel gene families across ecological guilds.</title>
        <authorList>
            <consortium name="Lawrence Berkeley National Laboratory"/>
            <person name="Harder C.B."/>
            <person name="Miyauchi S."/>
            <person name="Viragh M."/>
            <person name="Kuo A."/>
            <person name="Thoen E."/>
            <person name="Andreopoulos B."/>
            <person name="Lu D."/>
            <person name="Skrede I."/>
            <person name="Drula E."/>
            <person name="Henrissat B."/>
            <person name="Morin E."/>
            <person name="Kohler A."/>
            <person name="Barry K."/>
            <person name="LaButti K."/>
            <person name="Morin E."/>
            <person name="Salamov A."/>
            <person name="Lipzen A."/>
            <person name="Mereny Z."/>
            <person name="Hegedus B."/>
            <person name="Baldrian P."/>
            <person name="Stursova M."/>
            <person name="Weitz H."/>
            <person name="Taylor A."/>
            <person name="Grigoriev I.V."/>
            <person name="Nagy L.G."/>
            <person name="Martin F."/>
            <person name="Kauserud H."/>
        </authorList>
    </citation>
    <scope>NUCLEOTIDE SEQUENCE</scope>
    <source>
        <strain evidence="2">CBHHK173m</strain>
    </source>
</reference>
<keyword evidence="2" id="KW-0418">Kinase</keyword>
<keyword evidence="2" id="KW-0808">Transferase</keyword>
<protein>
    <submittedName>
        <fullName evidence="2">Kinase-like domain-containing protein</fullName>
    </submittedName>
</protein>
<dbReference type="Proteomes" id="UP001222325">
    <property type="component" value="Unassembled WGS sequence"/>
</dbReference>
<sequence>MTDQANRSPTLALNEPADSEVLTIGEIFWRDHQVWLQEQGYTLRPRYRPGWVPSWQGTDKDCWDVEDGQGLSRAVIIDARRLRDGADVCLKKIKTKIFPFEHGLSTLLGSGPLSEDPQNHSVPILESLQVPDDESLVIIVMPLLREYCQPRFDTFGEAVDFFSQIFEGVKFLHDRNIAHRDLNATNIMMDGSKMFPDGYHPQYPKMNRDFYSGRARFYTRTQRPPKYHIIDFGLSRQYDTRDPPPLEIPIVGGDKTVPEFRFTKRGKPPKPCDPFPTDIYYLGNLILREFVEGIPFVNYSNRLKGFEFMRDLAQDMTAKNPSDRPTIDEVIERFAAIRKSLNFWKLRSRVVKMRGFPDPRRPFRHWYLRIGYILRCIPAIPSYQRACQ</sequence>